<name>A0AAD7XM92_9STRA</name>
<protein>
    <recommendedName>
        <fullName evidence="1">ER-bound oxygenase mpaB/mpaB'/Rubber oxygenase catalytic domain-containing protein</fullName>
    </recommendedName>
</protein>
<sequence length="382" mass="42440">MQRLAAAHETPERWVTWGAWEDAPLSKEELVGCGVGRFGLWFVWGPSHLTRAELEPLRQVGDPAMDAAYAEARSVDALLRSEASSCRAIVHAETPSWVDWTLVSRGQRVCATYLPHVGLSLYYISLIGGFAAAAIAKTLATSKLAGSHRAAVRRLLGTGAFVYRVCSMDLRPGGEAWRDAIRVRHVHAAVRARDPTAANLEDSIVTLLAFSYNVIVGIEILAGHPISLEEKEAYLHLWRYVGSLLGIPDDRNPCSSLSRAKATLESIFMHILEPDDYSRALAQNILRLPPQSLLPYAYRAALFRVLLGNQLADALHLPPTTTVVRARVALVQLTFFVYSRLLTFPVIRHVFIASHALAMRIVLAAYRSFYEKKKTPRRPLRT</sequence>
<evidence type="ECO:0000313" key="3">
    <source>
        <dbReference type="Proteomes" id="UP001230188"/>
    </source>
</evidence>
<organism evidence="2 3">
    <name type="scientific">Chrysophaeum taylorii</name>
    <dbReference type="NCBI Taxonomy" id="2483200"/>
    <lineage>
        <taxon>Eukaryota</taxon>
        <taxon>Sar</taxon>
        <taxon>Stramenopiles</taxon>
        <taxon>Ochrophyta</taxon>
        <taxon>Pelagophyceae</taxon>
        <taxon>Pelagomonadales</taxon>
        <taxon>Pelagomonadaceae</taxon>
        <taxon>Chrysophaeum</taxon>
    </lineage>
</organism>
<accession>A0AAD7XM92</accession>
<reference evidence="2" key="1">
    <citation type="submission" date="2023-01" db="EMBL/GenBank/DDBJ databases">
        <title>Metagenome sequencing of chrysophaentin producing Chrysophaeum taylorii.</title>
        <authorList>
            <person name="Davison J."/>
            <person name="Bewley C."/>
        </authorList>
    </citation>
    <scope>NUCLEOTIDE SEQUENCE</scope>
    <source>
        <strain evidence="2">NIES-1699</strain>
    </source>
</reference>
<dbReference type="GO" id="GO:0016491">
    <property type="term" value="F:oxidoreductase activity"/>
    <property type="evidence" value="ECO:0007669"/>
    <property type="project" value="InterPro"/>
</dbReference>
<evidence type="ECO:0000259" key="1">
    <source>
        <dbReference type="Pfam" id="PF09995"/>
    </source>
</evidence>
<gene>
    <name evidence="2" type="ORF">CTAYLR_008473</name>
</gene>
<dbReference type="PANTHER" id="PTHR37539:SF1">
    <property type="entry name" value="ER-BOUND OXYGENASE MPAB_MPAB'_RUBBER OXYGENASE CATALYTIC DOMAIN-CONTAINING PROTEIN"/>
    <property type="match status" value="1"/>
</dbReference>
<dbReference type="Pfam" id="PF09995">
    <property type="entry name" value="MPAB_Lcp_cat"/>
    <property type="match status" value="1"/>
</dbReference>
<dbReference type="InterPro" id="IPR018713">
    <property type="entry name" value="MPAB/Lcp_cat_dom"/>
</dbReference>
<feature type="domain" description="ER-bound oxygenase mpaB/mpaB'/Rubber oxygenase catalytic" evidence="1">
    <location>
        <begin position="126"/>
        <end position="326"/>
    </location>
</feature>
<proteinExistence type="predicted"/>
<dbReference type="InterPro" id="IPR037473">
    <property type="entry name" value="Lcp-like"/>
</dbReference>
<dbReference type="EMBL" id="JAQMWT010000310">
    <property type="protein sequence ID" value="KAJ8605745.1"/>
    <property type="molecule type" value="Genomic_DNA"/>
</dbReference>
<dbReference type="AlphaFoldDB" id="A0AAD7XM92"/>
<dbReference type="PANTHER" id="PTHR37539">
    <property type="entry name" value="SECRETED PROTEIN-RELATED"/>
    <property type="match status" value="1"/>
</dbReference>
<comment type="caution">
    <text evidence="2">The sequence shown here is derived from an EMBL/GenBank/DDBJ whole genome shotgun (WGS) entry which is preliminary data.</text>
</comment>
<evidence type="ECO:0000313" key="2">
    <source>
        <dbReference type="EMBL" id="KAJ8605745.1"/>
    </source>
</evidence>
<dbReference type="Proteomes" id="UP001230188">
    <property type="component" value="Unassembled WGS sequence"/>
</dbReference>
<keyword evidence="3" id="KW-1185">Reference proteome</keyword>